<dbReference type="OrthoDB" id="5385584at2"/>
<dbReference type="GO" id="GO:0003677">
    <property type="term" value="F:DNA binding"/>
    <property type="evidence" value="ECO:0007669"/>
    <property type="project" value="InterPro"/>
</dbReference>
<protein>
    <submittedName>
        <fullName evidence="1">Transposase</fullName>
    </submittedName>
</protein>
<dbReference type="AlphaFoldDB" id="A0A540X0A2"/>
<evidence type="ECO:0000313" key="1">
    <source>
        <dbReference type="EMBL" id="TQF14695.1"/>
    </source>
</evidence>
<accession>A0A540X0A2</accession>
<organism evidence="1 2">
    <name type="scientific">Myxococcus llanfairpwllgwyngyllgogerychwyrndrobwllllantysiliogogogochensis</name>
    <dbReference type="NCBI Taxonomy" id="2590453"/>
    <lineage>
        <taxon>Bacteria</taxon>
        <taxon>Pseudomonadati</taxon>
        <taxon>Myxococcota</taxon>
        <taxon>Myxococcia</taxon>
        <taxon>Myxococcales</taxon>
        <taxon>Cystobacterineae</taxon>
        <taxon>Myxococcaceae</taxon>
        <taxon>Myxococcus</taxon>
    </lineage>
</organism>
<gene>
    <name evidence="1" type="ORF">FJV41_17365</name>
</gene>
<dbReference type="Pfam" id="PF01527">
    <property type="entry name" value="HTH_Tnp_1"/>
    <property type="match status" value="1"/>
</dbReference>
<reference evidence="1 2" key="1">
    <citation type="submission" date="2019-06" db="EMBL/GenBank/DDBJ databases">
        <authorList>
            <person name="Livingstone P."/>
            <person name="Whitworth D."/>
        </authorList>
    </citation>
    <scope>NUCLEOTIDE SEQUENCE [LARGE SCALE GENOMIC DNA]</scope>
    <source>
        <strain evidence="1 2">AM401</strain>
    </source>
</reference>
<evidence type="ECO:0000313" key="2">
    <source>
        <dbReference type="Proteomes" id="UP000315369"/>
    </source>
</evidence>
<dbReference type="GO" id="GO:0006313">
    <property type="term" value="P:DNA transposition"/>
    <property type="evidence" value="ECO:0007669"/>
    <property type="project" value="InterPro"/>
</dbReference>
<dbReference type="Proteomes" id="UP000315369">
    <property type="component" value="Unassembled WGS sequence"/>
</dbReference>
<dbReference type="GO" id="GO:0004803">
    <property type="term" value="F:transposase activity"/>
    <property type="evidence" value="ECO:0007669"/>
    <property type="project" value="InterPro"/>
</dbReference>
<name>A0A540X0A2_9BACT</name>
<sequence length="173" mass="18884">MPYTDAFKAQMVKRMMGPSAVNASTLARQVGVSEPTLSQWLRAANRVAAMTPPSEEKKPAPSPVPKKWTPEEKLRVLAAAQELKGEELGALLRGEGLHEAQLREMAGRHPVLQPAPRLGRQCLLRGPLPHAEVPPQLPPAALCLRRGCARLGDALRGLVQHRAPTLRHPLRHA</sequence>
<dbReference type="InterPro" id="IPR002514">
    <property type="entry name" value="Transposase_8"/>
</dbReference>
<comment type="caution">
    <text evidence="1">The sequence shown here is derived from an EMBL/GenBank/DDBJ whole genome shotgun (WGS) entry which is preliminary data.</text>
</comment>
<dbReference type="SUPFAM" id="SSF46689">
    <property type="entry name" value="Homeodomain-like"/>
    <property type="match status" value="1"/>
</dbReference>
<keyword evidence="2" id="KW-1185">Reference proteome</keyword>
<dbReference type="EMBL" id="VIFM01000061">
    <property type="protein sequence ID" value="TQF14695.1"/>
    <property type="molecule type" value="Genomic_DNA"/>
</dbReference>
<dbReference type="InterPro" id="IPR009057">
    <property type="entry name" value="Homeodomain-like_sf"/>
</dbReference>
<proteinExistence type="predicted"/>